<dbReference type="RefSeq" id="WP_345365580.1">
    <property type="nucleotide sequence ID" value="NZ_BAABHJ010000039.1"/>
</dbReference>
<name>A0ABP8TYA4_9ACTN</name>
<gene>
    <name evidence="1" type="ORF">GCM10023195_77420</name>
</gene>
<sequence>MADQRARTLIDRLSAALKGRGLRIEVDGTCVTAINEITKDAQLIQSVQIQEVDGALMWCWLWLGPRPVLRGEHRPEPDVEPFSPADEIDYAARRIAIVVSSRVEESADA</sequence>
<reference evidence="2" key="1">
    <citation type="journal article" date="2019" name="Int. J. Syst. Evol. Microbiol.">
        <title>The Global Catalogue of Microorganisms (GCM) 10K type strain sequencing project: providing services to taxonomists for standard genome sequencing and annotation.</title>
        <authorList>
            <consortium name="The Broad Institute Genomics Platform"/>
            <consortium name="The Broad Institute Genome Sequencing Center for Infectious Disease"/>
            <person name="Wu L."/>
            <person name="Ma J."/>
        </authorList>
    </citation>
    <scope>NUCLEOTIDE SEQUENCE [LARGE SCALE GENOMIC DNA]</scope>
    <source>
        <strain evidence="2">JCM 17938</strain>
    </source>
</reference>
<organism evidence="1 2">
    <name type="scientific">Actinoallomurus liliacearum</name>
    <dbReference type="NCBI Taxonomy" id="1080073"/>
    <lineage>
        <taxon>Bacteria</taxon>
        <taxon>Bacillati</taxon>
        <taxon>Actinomycetota</taxon>
        <taxon>Actinomycetes</taxon>
        <taxon>Streptosporangiales</taxon>
        <taxon>Thermomonosporaceae</taxon>
        <taxon>Actinoallomurus</taxon>
    </lineage>
</organism>
<dbReference type="Proteomes" id="UP001500212">
    <property type="component" value="Unassembled WGS sequence"/>
</dbReference>
<comment type="caution">
    <text evidence="1">The sequence shown here is derived from an EMBL/GenBank/DDBJ whole genome shotgun (WGS) entry which is preliminary data.</text>
</comment>
<proteinExistence type="predicted"/>
<accession>A0ABP8TYA4</accession>
<evidence type="ECO:0000313" key="1">
    <source>
        <dbReference type="EMBL" id="GAA4617345.1"/>
    </source>
</evidence>
<evidence type="ECO:0000313" key="2">
    <source>
        <dbReference type="Proteomes" id="UP001500212"/>
    </source>
</evidence>
<keyword evidence="2" id="KW-1185">Reference proteome</keyword>
<dbReference type="EMBL" id="BAABHJ010000039">
    <property type="protein sequence ID" value="GAA4617345.1"/>
    <property type="molecule type" value="Genomic_DNA"/>
</dbReference>
<protein>
    <submittedName>
        <fullName evidence="1">Uncharacterized protein</fullName>
    </submittedName>
</protein>